<dbReference type="Pfam" id="PF01106">
    <property type="entry name" value="NifU"/>
    <property type="match status" value="1"/>
</dbReference>
<sequence>MNAPDNDFRSRIGRIETLIDEIERFADPVAQGQAREIVQALLEFHAAALANLIGQIIAAGLPGRAIMEQVAQDELASNLLLLHGLHPYDLDVRVAQALDQVRPQLHSHGGDVELLGIDGNVVRLRLQGSCHGCPSSAATLKQTIESAIFGTAPDVAAIEVEEDVEPSNQSSLLLPIVTLEPALAGTGGRRIEMP</sequence>
<proteinExistence type="predicted"/>
<evidence type="ECO:0000313" key="2">
    <source>
        <dbReference type="EMBL" id="XBH06422.1"/>
    </source>
</evidence>
<dbReference type="PANTHER" id="PTHR11178">
    <property type="entry name" value="IRON-SULFUR CLUSTER SCAFFOLD PROTEIN NFU-RELATED"/>
    <property type="match status" value="1"/>
</dbReference>
<dbReference type="AlphaFoldDB" id="A0AAU7CND1"/>
<dbReference type="GO" id="GO:0005506">
    <property type="term" value="F:iron ion binding"/>
    <property type="evidence" value="ECO:0007669"/>
    <property type="project" value="InterPro"/>
</dbReference>
<reference evidence="2" key="1">
    <citation type="submission" date="2024-05" db="EMBL/GenBank/DDBJ databases">
        <title>Planctomycetes of the genus Singulisphaera possess chitinolytic capabilities.</title>
        <authorList>
            <person name="Ivanova A."/>
        </authorList>
    </citation>
    <scope>NUCLEOTIDE SEQUENCE</scope>
    <source>
        <strain evidence="2">Ch08T</strain>
    </source>
</reference>
<protein>
    <submittedName>
        <fullName evidence="2">NifU family protein</fullName>
    </submittedName>
</protein>
<dbReference type="Gene3D" id="3.30.300.130">
    <property type="entry name" value="Fe-S cluster assembly (FSCA)"/>
    <property type="match status" value="1"/>
</dbReference>
<dbReference type="GO" id="GO:0051536">
    <property type="term" value="F:iron-sulfur cluster binding"/>
    <property type="evidence" value="ECO:0007669"/>
    <property type="project" value="InterPro"/>
</dbReference>
<dbReference type="EMBL" id="CP155447">
    <property type="protein sequence ID" value="XBH06422.1"/>
    <property type="molecule type" value="Genomic_DNA"/>
</dbReference>
<dbReference type="RefSeq" id="WP_406699273.1">
    <property type="nucleotide sequence ID" value="NZ_CP155447.1"/>
</dbReference>
<dbReference type="GO" id="GO:0016226">
    <property type="term" value="P:iron-sulfur cluster assembly"/>
    <property type="evidence" value="ECO:0007669"/>
    <property type="project" value="InterPro"/>
</dbReference>
<evidence type="ECO:0000259" key="1">
    <source>
        <dbReference type="Pfam" id="PF01106"/>
    </source>
</evidence>
<feature type="domain" description="NIF system FeS cluster assembly NifU C-terminal" evidence="1">
    <location>
        <begin position="94"/>
        <end position="158"/>
    </location>
</feature>
<name>A0AAU7CND1_9BACT</name>
<organism evidence="2">
    <name type="scientific">Singulisphaera sp. Ch08</name>
    <dbReference type="NCBI Taxonomy" id="3120278"/>
    <lineage>
        <taxon>Bacteria</taxon>
        <taxon>Pseudomonadati</taxon>
        <taxon>Planctomycetota</taxon>
        <taxon>Planctomycetia</taxon>
        <taxon>Isosphaerales</taxon>
        <taxon>Isosphaeraceae</taxon>
        <taxon>Singulisphaera</taxon>
    </lineage>
</organism>
<dbReference type="InterPro" id="IPR001075">
    <property type="entry name" value="NIF_FeS_clus_asmbl_NifU_C"/>
</dbReference>
<accession>A0AAU7CND1</accession>
<dbReference type="InterPro" id="IPR034904">
    <property type="entry name" value="FSCA_dom_sf"/>
</dbReference>
<dbReference type="SUPFAM" id="SSF117916">
    <property type="entry name" value="Fe-S cluster assembly (FSCA) domain-like"/>
    <property type="match status" value="1"/>
</dbReference>
<gene>
    <name evidence="2" type="ORF">V5E97_10385</name>
</gene>